<proteinExistence type="predicted"/>
<organism evidence="1">
    <name type="scientific">uncultured Caudovirales phage</name>
    <dbReference type="NCBI Taxonomy" id="2100421"/>
    <lineage>
        <taxon>Viruses</taxon>
        <taxon>Duplodnaviria</taxon>
        <taxon>Heunggongvirae</taxon>
        <taxon>Uroviricota</taxon>
        <taxon>Caudoviricetes</taxon>
        <taxon>Peduoviridae</taxon>
        <taxon>Maltschvirus</taxon>
        <taxon>Maltschvirus maltsch</taxon>
    </lineage>
</organism>
<accession>A0A6J5T759</accession>
<sequence>MATLLVNAGKAIVTNRIRAGGTEPLNAAWGTGAGTTAASDTTLFTEATPRAAGTSSQVTTSVTNDTYQVVATITAGGTLAITNAGLFDVITASSGNLFVKGDFSTINLSSGDSIQFTFKTQFS</sequence>
<evidence type="ECO:0000313" key="1">
    <source>
        <dbReference type="EMBL" id="CAB4240599.1"/>
    </source>
</evidence>
<name>A0A6J5T759_9CAUD</name>
<reference evidence="1" key="1">
    <citation type="submission" date="2020-05" db="EMBL/GenBank/DDBJ databases">
        <authorList>
            <person name="Chiriac C."/>
            <person name="Salcher M."/>
            <person name="Ghai R."/>
            <person name="Kavagutti S V."/>
        </authorList>
    </citation>
    <scope>NUCLEOTIDE SEQUENCE</scope>
</reference>
<dbReference type="EMBL" id="LR797812">
    <property type="protein sequence ID" value="CAB4240599.1"/>
    <property type="molecule type" value="Genomic_DNA"/>
</dbReference>
<gene>
    <name evidence="1" type="ORF">UFOVP38_22</name>
</gene>
<protein>
    <submittedName>
        <fullName evidence="1">Uncharacterized protein</fullName>
    </submittedName>
</protein>